<dbReference type="EMBL" id="FNKH01000002">
    <property type="protein sequence ID" value="SDR18889.1"/>
    <property type="molecule type" value="Genomic_DNA"/>
</dbReference>
<organism evidence="1 2">
    <name type="scientific">Crystallibacter crystallopoietes</name>
    <dbReference type="NCBI Taxonomy" id="37928"/>
    <lineage>
        <taxon>Bacteria</taxon>
        <taxon>Bacillati</taxon>
        <taxon>Actinomycetota</taxon>
        <taxon>Actinomycetes</taxon>
        <taxon>Micrococcales</taxon>
        <taxon>Micrococcaceae</taxon>
        <taxon>Crystallibacter</taxon>
    </lineage>
</organism>
<evidence type="ECO:0000313" key="1">
    <source>
        <dbReference type="EMBL" id="SDR18889.1"/>
    </source>
</evidence>
<dbReference type="RefSeq" id="WP_074702652.1">
    <property type="nucleotide sequence ID" value="NZ_CP018863.1"/>
</dbReference>
<dbReference type="Proteomes" id="UP000181917">
    <property type="component" value="Unassembled WGS sequence"/>
</dbReference>
<reference evidence="1 2" key="1">
    <citation type="submission" date="2016-10" db="EMBL/GenBank/DDBJ databases">
        <authorList>
            <person name="de Groot N.N."/>
        </authorList>
    </citation>
    <scope>NUCLEOTIDE SEQUENCE [LARGE SCALE GENOMIC DNA]</scope>
    <source>
        <strain evidence="1 2">DSM 20117</strain>
    </source>
</reference>
<proteinExistence type="predicted"/>
<accession>A0A1H1H0J4</accession>
<keyword evidence="2" id="KW-1185">Reference proteome</keyword>
<gene>
    <name evidence="1" type="ORF">SAMN04489742_4470</name>
</gene>
<dbReference type="AlphaFoldDB" id="A0A1H1H0J4"/>
<name>A0A1H1H0J4_9MICC</name>
<sequence>MDPMIDPITSAGQPVQESAVTQWPVSVVSTEDESVDEIIEPLTSLPHVPVTEHAAVFTYMHDGLLADLDAGAD</sequence>
<protein>
    <submittedName>
        <fullName evidence="1">Uncharacterized protein</fullName>
    </submittedName>
</protein>
<evidence type="ECO:0000313" key="2">
    <source>
        <dbReference type="Proteomes" id="UP000181917"/>
    </source>
</evidence>
<dbReference type="STRING" id="37928.SAMN04489742_4470"/>
<dbReference type="KEGG" id="acry:AC20117_17040"/>